<feature type="domain" description="HTH cro/C1-type" evidence="2">
    <location>
        <begin position="1"/>
        <end position="45"/>
    </location>
</feature>
<dbReference type="AlphaFoldDB" id="A0A1G9W7W7"/>
<gene>
    <name evidence="3" type="ORF">SAMN05421820_10592</name>
</gene>
<accession>A0A1G9W7W7</accession>
<protein>
    <recommendedName>
        <fullName evidence="2">HTH cro/C1-type domain-containing protein</fullName>
    </recommendedName>
</protein>
<dbReference type="Gene3D" id="1.10.260.40">
    <property type="entry name" value="lambda repressor-like DNA-binding domains"/>
    <property type="match status" value="1"/>
</dbReference>
<evidence type="ECO:0000256" key="1">
    <source>
        <dbReference type="SAM" id="Coils"/>
    </source>
</evidence>
<reference evidence="4" key="1">
    <citation type="submission" date="2016-10" db="EMBL/GenBank/DDBJ databases">
        <authorList>
            <person name="Varghese N."/>
            <person name="Submissions S."/>
        </authorList>
    </citation>
    <scope>NUCLEOTIDE SEQUENCE [LARGE SCALE GENOMIC DNA]</scope>
    <source>
        <strain evidence="4">DSM 19110</strain>
    </source>
</reference>
<dbReference type="PROSITE" id="PS50943">
    <property type="entry name" value="HTH_CROC1"/>
    <property type="match status" value="1"/>
</dbReference>
<dbReference type="Proteomes" id="UP000183200">
    <property type="component" value="Unassembled WGS sequence"/>
</dbReference>
<dbReference type="InterPro" id="IPR010982">
    <property type="entry name" value="Lambda_DNA-bd_dom_sf"/>
</dbReference>
<dbReference type="GO" id="GO:0003677">
    <property type="term" value="F:DNA binding"/>
    <property type="evidence" value="ECO:0007669"/>
    <property type="project" value="InterPro"/>
</dbReference>
<name>A0A1G9W7W7_9SPHI</name>
<keyword evidence="4" id="KW-1185">Reference proteome</keyword>
<organism evidence="3 4">
    <name type="scientific">Pedobacter steynii</name>
    <dbReference type="NCBI Taxonomy" id="430522"/>
    <lineage>
        <taxon>Bacteria</taxon>
        <taxon>Pseudomonadati</taxon>
        <taxon>Bacteroidota</taxon>
        <taxon>Sphingobacteriia</taxon>
        <taxon>Sphingobacteriales</taxon>
        <taxon>Sphingobacteriaceae</taxon>
        <taxon>Pedobacter</taxon>
    </lineage>
</organism>
<feature type="coiled-coil region" evidence="1">
    <location>
        <begin position="78"/>
        <end position="113"/>
    </location>
</feature>
<proteinExistence type="predicted"/>
<sequence>MKQEILAKELNTTQQSLSYYENQEGLDEILFAQLAQGMGVSPEILRNFNMKSPTFNIQEMRDSSQAIYNYNFSPIDKIVEQTAKLEKLYEDILKVEREKIELLTNTNKALQSLIEELKR</sequence>
<keyword evidence="1" id="KW-0175">Coiled coil</keyword>
<dbReference type="EMBL" id="FNGY01000005">
    <property type="protein sequence ID" value="SDM80654.1"/>
    <property type="molecule type" value="Genomic_DNA"/>
</dbReference>
<evidence type="ECO:0000313" key="3">
    <source>
        <dbReference type="EMBL" id="SDM80654.1"/>
    </source>
</evidence>
<dbReference type="InterPro" id="IPR001387">
    <property type="entry name" value="Cro/C1-type_HTH"/>
</dbReference>
<evidence type="ECO:0000313" key="4">
    <source>
        <dbReference type="Proteomes" id="UP000183200"/>
    </source>
</evidence>
<dbReference type="OrthoDB" id="674774at2"/>
<evidence type="ECO:0000259" key="2">
    <source>
        <dbReference type="PROSITE" id="PS50943"/>
    </source>
</evidence>